<evidence type="ECO:0000313" key="2">
    <source>
        <dbReference type="EMBL" id="KAJ5444032.1"/>
    </source>
</evidence>
<keyword evidence="3" id="KW-1185">Reference proteome</keyword>
<gene>
    <name evidence="2" type="ORF">N7458_007904</name>
</gene>
<evidence type="ECO:0000256" key="1">
    <source>
        <dbReference type="SAM" id="Phobius"/>
    </source>
</evidence>
<comment type="caution">
    <text evidence="2">The sequence shown here is derived from an EMBL/GenBank/DDBJ whole genome shotgun (WGS) entry which is preliminary data.</text>
</comment>
<dbReference type="Proteomes" id="UP001213681">
    <property type="component" value="Unassembled WGS sequence"/>
</dbReference>
<keyword evidence="1" id="KW-1133">Transmembrane helix</keyword>
<keyword evidence="1" id="KW-0472">Membrane</keyword>
<dbReference type="GeneID" id="81601529"/>
<reference evidence="2" key="1">
    <citation type="submission" date="2022-12" db="EMBL/GenBank/DDBJ databases">
        <authorList>
            <person name="Petersen C."/>
        </authorList>
    </citation>
    <scope>NUCLEOTIDE SEQUENCE</scope>
    <source>
        <strain evidence="2">IBT 16125</strain>
    </source>
</reference>
<sequence>MAPTLRDSSPSPFYVLIAGVATLLLKHFIYSEVNKTDLKPNIDANGLTEDKAGNTLASMAVNHQYTQSPTAFSVWEW</sequence>
<protein>
    <submittedName>
        <fullName evidence="2">Uncharacterized protein</fullName>
    </submittedName>
</protein>
<dbReference type="AlphaFoldDB" id="A0AAD6C1H3"/>
<accession>A0AAD6C1H3</accession>
<name>A0AAD6C1H3_9EURO</name>
<dbReference type="EMBL" id="JAPVEA010000007">
    <property type="protein sequence ID" value="KAJ5444032.1"/>
    <property type="molecule type" value="Genomic_DNA"/>
</dbReference>
<dbReference type="RefSeq" id="XP_056764112.1">
    <property type="nucleotide sequence ID" value="XM_056911286.1"/>
</dbReference>
<keyword evidence="1" id="KW-0812">Transmembrane</keyword>
<reference evidence="2" key="2">
    <citation type="journal article" date="2023" name="IMA Fungus">
        <title>Comparative genomic study of the Penicillium genus elucidates a diverse pangenome and 15 lateral gene transfer events.</title>
        <authorList>
            <person name="Petersen C."/>
            <person name="Sorensen T."/>
            <person name="Nielsen M.R."/>
            <person name="Sondergaard T.E."/>
            <person name="Sorensen J.L."/>
            <person name="Fitzpatrick D.A."/>
            <person name="Frisvad J.C."/>
            <person name="Nielsen K.L."/>
        </authorList>
    </citation>
    <scope>NUCLEOTIDE SEQUENCE</scope>
    <source>
        <strain evidence="2">IBT 16125</strain>
    </source>
</reference>
<evidence type="ECO:0000313" key="3">
    <source>
        <dbReference type="Proteomes" id="UP001213681"/>
    </source>
</evidence>
<feature type="transmembrane region" description="Helical" evidence="1">
    <location>
        <begin position="12"/>
        <end position="29"/>
    </location>
</feature>
<organism evidence="2 3">
    <name type="scientific">Penicillium daleae</name>
    <dbReference type="NCBI Taxonomy" id="63821"/>
    <lineage>
        <taxon>Eukaryota</taxon>
        <taxon>Fungi</taxon>
        <taxon>Dikarya</taxon>
        <taxon>Ascomycota</taxon>
        <taxon>Pezizomycotina</taxon>
        <taxon>Eurotiomycetes</taxon>
        <taxon>Eurotiomycetidae</taxon>
        <taxon>Eurotiales</taxon>
        <taxon>Aspergillaceae</taxon>
        <taxon>Penicillium</taxon>
    </lineage>
</organism>
<proteinExistence type="predicted"/>